<dbReference type="Gene3D" id="3.20.20.70">
    <property type="entry name" value="Aldolase class I"/>
    <property type="match status" value="1"/>
</dbReference>
<dbReference type="STRING" id="988821.SAMN05421867_11739"/>
<evidence type="ECO:0000256" key="5">
    <source>
        <dbReference type="ARBA" id="ARBA00024042"/>
    </source>
</evidence>
<organism evidence="9 10">
    <name type="scientific">Cellulomonas marina</name>
    <dbReference type="NCBI Taxonomy" id="988821"/>
    <lineage>
        <taxon>Bacteria</taxon>
        <taxon>Bacillati</taxon>
        <taxon>Actinomycetota</taxon>
        <taxon>Actinomycetes</taxon>
        <taxon>Micrococcales</taxon>
        <taxon>Cellulomonadaceae</taxon>
        <taxon>Cellulomonas</taxon>
    </lineage>
</organism>
<evidence type="ECO:0000256" key="1">
    <source>
        <dbReference type="ARBA" id="ARBA00001917"/>
    </source>
</evidence>
<dbReference type="PROSITE" id="PS51349">
    <property type="entry name" value="FMN_HYDROXY_ACID_DH_2"/>
    <property type="match status" value="1"/>
</dbReference>
<dbReference type="SUPFAM" id="SSF51395">
    <property type="entry name" value="FMN-linked oxidoreductases"/>
    <property type="match status" value="1"/>
</dbReference>
<feature type="binding site" evidence="7">
    <location>
        <position position="151"/>
    </location>
    <ligand>
        <name>FMN</name>
        <dbReference type="ChEBI" id="CHEBI:58210"/>
    </ligand>
</feature>
<protein>
    <submittedName>
        <fullName evidence="9">4-hydroxymandelate oxidase</fullName>
    </submittedName>
</protein>
<dbReference type="GO" id="GO:0010181">
    <property type="term" value="F:FMN binding"/>
    <property type="evidence" value="ECO:0007669"/>
    <property type="project" value="InterPro"/>
</dbReference>
<comment type="similarity">
    <text evidence="5">Belongs to the FMN-dependent alpha-hydroxy acid dehydrogenase family.</text>
</comment>
<dbReference type="PANTHER" id="PTHR10578">
    <property type="entry name" value="S -2-HYDROXY-ACID OXIDASE-RELATED"/>
    <property type="match status" value="1"/>
</dbReference>
<evidence type="ECO:0000259" key="8">
    <source>
        <dbReference type="PROSITE" id="PS51349"/>
    </source>
</evidence>
<proteinExistence type="inferred from homology"/>
<keyword evidence="10" id="KW-1185">Reference proteome</keyword>
<dbReference type="GO" id="GO:0016614">
    <property type="term" value="F:oxidoreductase activity, acting on CH-OH group of donors"/>
    <property type="evidence" value="ECO:0007669"/>
    <property type="project" value="UniProtKB-ARBA"/>
</dbReference>
<dbReference type="InterPro" id="IPR013785">
    <property type="entry name" value="Aldolase_TIM"/>
</dbReference>
<feature type="binding site" evidence="7">
    <location>
        <position position="49"/>
    </location>
    <ligand>
        <name>glyoxylate</name>
        <dbReference type="ChEBI" id="CHEBI:36655"/>
    </ligand>
</feature>
<dbReference type="PIRSF" id="PIRSF000138">
    <property type="entry name" value="Al-hdrx_acd_dh"/>
    <property type="match status" value="1"/>
</dbReference>
<feature type="binding site" evidence="7">
    <location>
        <position position="131"/>
    </location>
    <ligand>
        <name>FMN</name>
        <dbReference type="ChEBI" id="CHEBI:58210"/>
    </ligand>
</feature>
<dbReference type="CDD" id="cd02809">
    <property type="entry name" value="alpha_hydroxyacid_oxid_FMN"/>
    <property type="match status" value="1"/>
</dbReference>
<reference evidence="10" key="1">
    <citation type="submission" date="2016-10" db="EMBL/GenBank/DDBJ databases">
        <authorList>
            <person name="Varghese N."/>
            <person name="Submissions S."/>
        </authorList>
    </citation>
    <scope>NUCLEOTIDE SEQUENCE [LARGE SCALE GENOMIC DNA]</scope>
    <source>
        <strain evidence="10">CGMCC 4.6945</strain>
    </source>
</reference>
<feature type="binding site" evidence="7">
    <location>
        <position position="153"/>
    </location>
    <ligand>
        <name>glyoxylate</name>
        <dbReference type="ChEBI" id="CHEBI:36655"/>
    </ligand>
</feature>
<dbReference type="Pfam" id="PF01070">
    <property type="entry name" value="FMN_dh"/>
    <property type="match status" value="1"/>
</dbReference>
<dbReference type="InterPro" id="IPR037396">
    <property type="entry name" value="FMN_HAD"/>
</dbReference>
<name>A0A1I1AHQ6_9CELL</name>
<evidence type="ECO:0000313" key="9">
    <source>
        <dbReference type="EMBL" id="SFB36000.1"/>
    </source>
</evidence>
<dbReference type="FunFam" id="3.20.20.70:FF:000029">
    <property type="entry name" value="L-lactate dehydrogenase"/>
    <property type="match status" value="1"/>
</dbReference>
<feature type="binding site" evidence="7">
    <location>
        <position position="179"/>
    </location>
    <ligand>
        <name>FMN</name>
        <dbReference type="ChEBI" id="CHEBI:58210"/>
    </ligand>
</feature>
<dbReference type="InterPro" id="IPR000262">
    <property type="entry name" value="FMN-dep_DH"/>
</dbReference>
<evidence type="ECO:0000256" key="6">
    <source>
        <dbReference type="PIRSR" id="PIRSR000138-1"/>
    </source>
</evidence>
<dbReference type="PROSITE" id="PS00557">
    <property type="entry name" value="FMN_HYDROXY_ACID_DH_1"/>
    <property type="match status" value="1"/>
</dbReference>
<sequence>MHAATAAVVRRATEGDPRVAQTLTERPGTGTADREELARTLLPPEVYAYYASGSGAETTLAEAARAWSAFRLRPRTLRDVRTVSTAARLLGTDLALPVGVAPMAFHALAHPEAERATAAGTDRAGGLFVLSTRCSLRIEDVAAAAGPWWFQVYVMRDRSLTRALVERAAAAGARALLLTGDTPYVGAKRAVGGVRIPLSAEHFLVNLAEHLPADPDVPALTEQDPSIDTDVIAWLQEVSGLPVLVKGVLRGDEAVRCLDAGAAGVVVSNHGGRQLDRAVPAALALAEVVDAVGGRAPVLVDGGVRSGLDVLVALALGADAVLLGRPVLWALAAGGADGVADLLDQVRAELSHAMALVGSPDVAALDRSLVVPAPILPEASP</sequence>
<evidence type="ECO:0000256" key="4">
    <source>
        <dbReference type="ARBA" id="ARBA00023002"/>
    </source>
</evidence>
<feature type="binding site" evidence="7">
    <location>
        <position position="270"/>
    </location>
    <ligand>
        <name>glyoxylate</name>
        <dbReference type="ChEBI" id="CHEBI:36655"/>
    </ligand>
</feature>
<keyword evidence="3 7" id="KW-0288">FMN</keyword>
<feature type="binding site" evidence="7">
    <location>
        <begin position="301"/>
        <end position="305"/>
    </location>
    <ligand>
        <name>FMN</name>
        <dbReference type="ChEBI" id="CHEBI:58210"/>
    </ligand>
</feature>
<feature type="binding site" evidence="7">
    <location>
        <begin position="102"/>
        <end position="104"/>
    </location>
    <ligand>
        <name>FMN</name>
        <dbReference type="ChEBI" id="CHEBI:58210"/>
    </ligand>
</feature>
<feature type="binding site" evidence="7">
    <location>
        <begin position="324"/>
        <end position="325"/>
    </location>
    <ligand>
        <name>FMN</name>
        <dbReference type="ChEBI" id="CHEBI:58210"/>
    </ligand>
</feature>
<accession>A0A1I1AHQ6</accession>
<evidence type="ECO:0000313" key="10">
    <source>
        <dbReference type="Proteomes" id="UP000199012"/>
    </source>
</evidence>
<feature type="active site" description="Proton acceptor" evidence="6">
    <location>
        <position position="270"/>
    </location>
</feature>
<dbReference type="InterPro" id="IPR008259">
    <property type="entry name" value="FMN_hydac_DH_AS"/>
</dbReference>
<feature type="binding site" evidence="7">
    <location>
        <position position="273"/>
    </location>
    <ligand>
        <name>glyoxylate</name>
        <dbReference type="ChEBI" id="CHEBI:36655"/>
    </ligand>
</feature>
<evidence type="ECO:0000256" key="2">
    <source>
        <dbReference type="ARBA" id="ARBA00022630"/>
    </source>
</evidence>
<dbReference type="InterPro" id="IPR012133">
    <property type="entry name" value="Alpha-hydoxy_acid_DH_FMN"/>
</dbReference>
<keyword evidence="2 7" id="KW-0285">Flavoprotein</keyword>
<gene>
    <name evidence="9" type="ORF">SAMN05421867_11739</name>
</gene>
<dbReference type="Proteomes" id="UP000199012">
    <property type="component" value="Unassembled WGS sequence"/>
</dbReference>
<dbReference type="AlphaFoldDB" id="A0A1I1AHQ6"/>
<dbReference type="EMBL" id="FOKA01000017">
    <property type="protein sequence ID" value="SFB36000.1"/>
    <property type="molecule type" value="Genomic_DNA"/>
</dbReference>
<keyword evidence="4" id="KW-0560">Oxidoreductase</keyword>
<feature type="domain" description="FMN hydroxy acid dehydrogenase" evidence="8">
    <location>
        <begin position="23"/>
        <end position="375"/>
    </location>
</feature>
<dbReference type="PANTHER" id="PTHR10578:SF107">
    <property type="entry name" value="2-HYDROXYACID OXIDASE 1"/>
    <property type="match status" value="1"/>
</dbReference>
<evidence type="ECO:0000256" key="7">
    <source>
        <dbReference type="PIRSR" id="PIRSR000138-2"/>
    </source>
</evidence>
<evidence type="ECO:0000256" key="3">
    <source>
        <dbReference type="ARBA" id="ARBA00022643"/>
    </source>
</evidence>
<feature type="binding site" evidence="7">
    <location>
        <position position="246"/>
    </location>
    <ligand>
        <name>FMN</name>
        <dbReference type="ChEBI" id="CHEBI:58210"/>
    </ligand>
</feature>
<comment type="cofactor">
    <cofactor evidence="1">
        <name>FMN</name>
        <dbReference type="ChEBI" id="CHEBI:58210"/>
    </cofactor>
</comment>
<feature type="binding site" evidence="7">
    <location>
        <position position="268"/>
    </location>
    <ligand>
        <name>FMN</name>
        <dbReference type="ChEBI" id="CHEBI:58210"/>
    </ligand>
</feature>